<gene>
    <name evidence="2" type="ORF">CGC59_12350</name>
</gene>
<accession>A0A250F8R3</accession>
<name>A0A250F8R3_CAPSP</name>
<evidence type="ECO:0008006" key="4">
    <source>
        <dbReference type="Google" id="ProtNLM"/>
    </source>
</evidence>
<feature type="chain" id="PRO_5012083573" description="Lipoprotein" evidence="1">
    <location>
        <begin position="26"/>
        <end position="257"/>
    </location>
</feature>
<keyword evidence="1" id="KW-0732">Signal</keyword>
<dbReference type="EMBL" id="CP022383">
    <property type="protein sequence ID" value="ATA80417.1"/>
    <property type="molecule type" value="Genomic_DNA"/>
</dbReference>
<evidence type="ECO:0000313" key="2">
    <source>
        <dbReference type="EMBL" id="ATA80417.1"/>
    </source>
</evidence>
<sequence length="257" mass="30101">MKYFISLILTLLFAGCNLFQGQQQAEQDVALTEEPQIQTETSAKEVELTEKELLETMGDTSDTKDFGKYFTIAKISKQEYLQALKHRYYFLSNDNLRIEKQDGVIELPCKNKIVRMEDTEQSENDGDAEIYDYLGEIPDLNQYVVRYTVYRAQEILFIDKQTGNQTKMEGEPLLSPDKNYVIGTHSNALGTFLMFYKVKQAKSFTLKELITVTPQYWTIDYNEKEPIFFSKNNYLYISITFKENYNQREYIKIGIRD</sequence>
<dbReference type="Proteomes" id="UP000217334">
    <property type="component" value="Chromosome"/>
</dbReference>
<dbReference type="PROSITE" id="PS51257">
    <property type="entry name" value="PROKAR_LIPOPROTEIN"/>
    <property type="match status" value="1"/>
</dbReference>
<dbReference type="AlphaFoldDB" id="A0A250F8R3"/>
<dbReference type="RefSeq" id="WP_095902158.1">
    <property type="nucleotide sequence ID" value="NZ_CAUSCS010000007.1"/>
</dbReference>
<feature type="signal peptide" evidence="1">
    <location>
        <begin position="1"/>
        <end position="25"/>
    </location>
</feature>
<organism evidence="2 3">
    <name type="scientific">Capnocytophaga sputigena</name>
    <dbReference type="NCBI Taxonomy" id="1019"/>
    <lineage>
        <taxon>Bacteria</taxon>
        <taxon>Pseudomonadati</taxon>
        <taxon>Bacteroidota</taxon>
        <taxon>Flavobacteriia</taxon>
        <taxon>Flavobacteriales</taxon>
        <taxon>Flavobacteriaceae</taxon>
        <taxon>Capnocytophaga</taxon>
    </lineage>
</organism>
<protein>
    <recommendedName>
        <fullName evidence="4">Lipoprotein</fullName>
    </recommendedName>
</protein>
<proteinExistence type="predicted"/>
<evidence type="ECO:0000256" key="1">
    <source>
        <dbReference type="SAM" id="SignalP"/>
    </source>
</evidence>
<reference evidence="3" key="1">
    <citation type="submission" date="2017-06" db="EMBL/GenBank/DDBJ databases">
        <title>Capnocytophaga spp. assemblies.</title>
        <authorList>
            <person name="Gulvik C.A."/>
        </authorList>
    </citation>
    <scope>NUCLEOTIDE SEQUENCE [LARGE SCALE GENOMIC DNA]</scope>
    <source>
        <strain evidence="3">H4486</strain>
    </source>
</reference>
<evidence type="ECO:0000313" key="3">
    <source>
        <dbReference type="Proteomes" id="UP000217334"/>
    </source>
</evidence>